<feature type="region of interest" description="Disordered" evidence="1">
    <location>
        <begin position="236"/>
        <end position="256"/>
    </location>
</feature>
<name>A0ABQ3ES90_9ACTN</name>
<comment type="caution">
    <text evidence="4">The sequence shown here is derived from an EMBL/GenBank/DDBJ whole genome shotgun (WGS) entry which is preliminary data.</text>
</comment>
<keyword evidence="2" id="KW-0732">Signal</keyword>
<gene>
    <name evidence="4" type="ORF">GCM10010347_17310</name>
</gene>
<evidence type="ECO:0000259" key="3">
    <source>
        <dbReference type="Pfam" id="PF13349"/>
    </source>
</evidence>
<dbReference type="Proteomes" id="UP000642673">
    <property type="component" value="Unassembled WGS sequence"/>
</dbReference>
<dbReference type="EMBL" id="BMVP01000002">
    <property type="protein sequence ID" value="GHB48042.1"/>
    <property type="molecule type" value="Genomic_DNA"/>
</dbReference>
<dbReference type="Pfam" id="PF13349">
    <property type="entry name" value="DUF4097"/>
    <property type="match status" value="1"/>
</dbReference>
<feature type="chain" id="PRO_5046338256" description="DUF4097 domain-containing protein" evidence="2">
    <location>
        <begin position="21"/>
        <end position="256"/>
    </location>
</feature>
<proteinExistence type="predicted"/>
<dbReference type="InterPro" id="IPR025164">
    <property type="entry name" value="Toastrack_DUF4097"/>
</dbReference>
<dbReference type="Gene3D" id="2.160.20.120">
    <property type="match status" value="1"/>
</dbReference>
<feature type="domain" description="DUF4097" evidence="3">
    <location>
        <begin position="122"/>
        <end position="250"/>
    </location>
</feature>
<sequence length="256" mass="25988">MTFRSRALPARPALALPALAATAALLLTGCSFGRLVEGGQKTATDDATVTEAVNAVEVTDGRHGSVEVTPGSGPGVTVHRTVHYRGDTRPRPVQQVTGGVLTFAGGCAGTCYVDYRLEVPASATVRLRTDSGRLSVTGVAAADLTSSSGDVRAERIAGQLKIRTSSGDIRAAGLSGPRADVHSDSGDARLAFVTPPAAVTTDTGSGDLTLRVPRAPYRIDAATASGSRDIALPADPAASASLSVKTTSGDLHLSAD</sequence>
<dbReference type="RefSeq" id="WP_190183395.1">
    <property type="nucleotide sequence ID" value="NZ_BMVP01000002.1"/>
</dbReference>
<reference evidence="5" key="1">
    <citation type="journal article" date="2019" name="Int. J. Syst. Evol. Microbiol.">
        <title>The Global Catalogue of Microorganisms (GCM) 10K type strain sequencing project: providing services to taxonomists for standard genome sequencing and annotation.</title>
        <authorList>
            <consortium name="The Broad Institute Genomics Platform"/>
            <consortium name="The Broad Institute Genome Sequencing Center for Infectious Disease"/>
            <person name="Wu L."/>
            <person name="Ma J."/>
        </authorList>
    </citation>
    <scope>NUCLEOTIDE SEQUENCE [LARGE SCALE GENOMIC DNA]</scope>
    <source>
        <strain evidence="5">JCM 4738</strain>
    </source>
</reference>
<feature type="signal peptide" evidence="2">
    <location>
        <begin position="1"/>
        <end position="20"/>
    </location>
</feature>
<accession>A0ABQ3ES90</accession>
<evidence type="ECO:0000256" key="1">
    <source>
        <dbReference type="SAM" id="MobiDB-lite"/>
    </source>
</evidence>
<evidence type="ECO:0000256" key="2">
    <source>
        <dbReference type="SAM" id="SignalP"/>
    </source>
</evidence>
<organism evidence="4 5">
    <name type="scientific">Streptomyces cirratus</name>
    <dbReference type="NCBI Taxonomy" id="68187"/>
    <lineage>
        <taxon>Bacteria</taxon>
        <taxon>Bacillati</taxon>
        <taxon>Actinomycetota</taxon>
        <taxon>Actinomycetes</taxon>
        <taxon>Kitasatosporales</taxon>
        <taxon>Streptomycetaceae</taxon>
        <taxon>Streptomyces</taxon>
    </lineage>
</organism>
<evidence type="ECO:0000313" key="5">
    <source>
        <dbReference type="Proteomes" id="UP000642673"/>
    </source>
</evidence>
<keyword evidence="5" id="KW-1185">Reference proteome</keyword>
<protein>
    <recommendedName>
        <fullName evidence="3">DUF4097 domain-containing protein</fullName>
    </recommendedName>
</protein>
<evidence type="ECO:0000313" key="4">
    <source>
        <dbReference type="EMBL" id="GHB48042.1"/>
    </source>
</evidence>
<dbReference type="PROSITE" id="PS51257">
    <property type="entry name" value="PROKAR_LIPOPROTEIN"/>
    <property type="match status" value="1"/>
</dbReference>